<evidence type="ECO:0000313" key="2">
    <source>
        <dbReference type="EMBL" id="MFC6008059.1"/>
    </source>
</evidence>
<reference evidence="3" key="1">
    <citation type="journal article" date="2019" name="Int. J. Syst. Evol. Microbiol.">
        <title>The Global Catalogue of Microorganisms (GCM) 10K type strain sequencing project: providing services to taxonomists for standard genome sequencing and annotation.</title>
        <authorList>
            <consortium name="The Broad Institute Genomics Platform"/>
            <consortium name="The Broad Institute Genome Sequencing Center for Infectious Disease"/>
            <person name="Wu L."/>
            <person name="Ma J."/>
        </authorList>
    </citation>
    <scope>NUCLEOTIDE SEQUENCE [LARGE SCALE GENOMIC DNA]</scope>
    <source>
        <strain evidence="3">KACC 14249</strain>
    </source>
</reference>
<comment type="caution">
    <text evidence="2">The sequence shown here is derived from an EMBL/GenBank/DDBJ whole genome shotgun (WGS) entry which is preliminary data.</text>
</comment>
<name>A0ABW1JFT6_9ACTN</name>
<evidence type="ECO:0000259" key="1">
    <source>
        <dbReference type="PROSITE" id="PS50943"/>
    </source>
</evidence>
<dbReference type="InterPro" id="IPR001387">
    <property type="entry name" value="Cro/C1-type_HTH"/>
</dbReference>
<accession>A0ABW1JFT6</accession>
<dbReference type="Gene3D" id="1.10.260.40">
    <property type="entry name" value="lambda repressor-like DNA-binding domains"/>
    <property type="match status" value="1"/>
</dbReference>
<dbReference type="Proteomes" id="UP001596189">
    <property type="component" value="Unassembled WGS sequence"/>
</dbReference>
<dbReference type="CDD" id="cd00093">
    <property type="entry name" value="HTH_XRE"/>
    <property type="match status" value="1"/>
</dbReference>
<evidence type="ECO:0000313" key="3">
    <source>
        <dbReference type="Proteomes" id="UP001596189"/>
    </source>
</evidence>
<protein>
    <submittedName>
        <fullName evidence="2">Helix-turn-helix transcriptional regulator</fullName>
    </submittedName>
</protein>
<organism evidence="2 3">
    <name type="scientific">Angustibacter luteus</name>
    <dbReference type="NCBI Taxonomy" id="658456"/>
    <lineage>
        <taxon>Bacteria</taxon>
        <taxon>Bacillati</taxon>
        <taxon>Actinomycetota</taxon>
        <taxon>Actinomycetes</taxon>
        <taxon>Kineosporiales</taxon>
        <taxon>Kineosporiaceae</taxon>
    </lineage>
</organism>
<dbReference type="SUPFAM" id="SSF47413">
    <property type="entry name" value="lambda repressor-like DNA-binding domains"/>
    <property type="match status" value="1"/>
</dbReference>
<keyword evidence="3" id="KW-1185">Reference proteome</keyword>
<feature type="domain" description="HTH cro/C1-type" evidence="1">
    <location>
        <begin position="10"/>
        <end position="64"/>
    </location>
</feature>
<gene>
    <name evidence="2" type="ORF">ACFQDO_13060</name>
</gene>
<dbReference type="InterPro" id="IPR010982">
    <property type="entry name" value="Lambda_DNA-bd_dom_sf"/>
</dbReference>
<dbReference type="RefSeq" id="WP_378227082.1">
    <property type="nucleotide sequence ID" value="NZ_JBHSRD010000004.1"/>
</dbReference>
<dbReference type="SMART" id="SM00530">
    <property type="entry name" value="HTH_XRE"/>
    <property type="match status" value="1"/>
</dbReference>
<sequence>MFARSVAEELAVARRERGWSMEQLAGEAGLHRTSVGLIERGERGVTLQVAARLAWALDLSLGDLCRAAEARAGRG</sequence>
<dbReference type="PROSITE" id="PS50943">
    <property type="entry name" value="HTH_CROC1"/>
    <property type="match status" value="1"/>
</dbReference>
<dbReference type="Pfam" id="PF01381">
    <property type="entry name" value="HTH_3"/>
    <property type="match status" value="1"/>
</dbReference>
<dbReference type="EMBL" id="JBHSRD010000004">
    <property type="protein sequence ID" value="MFC6008059.1"/>
    <property type="molecule type" value="Genomic_DNA"/>
</dbReference>
<proteinExistence type="predicted"/>